<protein>
    <submittedName>
        <fullName evidence="1">Uncharacterized protein</fullName>
    </submittedName>
</protein>
<comment type="caution">
    <text evidence="1">The sequence shown here is derived from an EMBL/GenBank/DDBJ whole genome shotgun (WGS) entry which is preliminary data.</text>
</comment>
<evidence type="ECO:0000313" key="1">
    <source>
        <dbReference type="EMBL" id="KAI8533811.1"/>
    </source>
</evidence>
<keyword evidence="2" id="KW-1185">Reference proteome</keyword>
<sequence length="502" mass="56616">MGVCGSKPMACVCPGKKPGRRRRRRRERKSKIHSSLYKRNDVVVVDPSTLVDRAYANPTFRVASKENSDAANAATAIESDCDDDFHSVQDAFADVYHRSSDVDSTSDIVSPRSSRHINYDVTRKSLSRQQPNLNGESGGDTESKCGGEGAKNEKTLNLHPRGVDPQLESDESDSDNEAGVLHNCGLLTNNCLPCLATDVSSDENKRPLSPSNSSAMKKMASIFSFKRKEEQATPALFSPKALLQRPVAGSQVPYCPPEKTMSDCWSPIEPSTLRVRGGNYLRDKKKDSASNHAAFYPLGVDVFLSPRKIDHIARFVELQALNSSGEVPAILVVNLQTNPFLILHKFFICYKFLISPWKYPCFSLQQRLIDDEVERVRGFPLETTAPFRERLKILGRVVNMEDLHLNAAERKLMTAYNEKPVLSRPQHEFYLGQNYFEIDLDMHRFGYIPRKGFETFQERLKNCILDFGLTIQGNKPEDLPENVLCCVRLKEINYSNYHQLGF</sequence>
<gene>
    <name evidence="1" type="ORF">RHMOL_Rhmol10G0038300</name>
</gene>
<dbReference type="Proteomes" id="UP001062846">
    <property type="component" value="Chromosome 10"/>
</dbReference>
<evidence type="ECO:0000313" key="2">
    <source>
        <dbReference type="Proteomes" id="UP001062846"/>
    </source>
</evidence>
<organism evidence="1 2">
    <name type="scientific">Rhododendron molle</name>
    <name type="common">Chinese azalea</name>
    <name type="synonym">Azalea mollis</name>
    <dbReference type="NCBI Taxonomy" id="49168"/>
    <lineage>
        <taxon>Eukaryota</taxon>
        <taxon>Viridiplantae</taxon>
        <taxon>Streptophyta</taxon>
        <taxon>Embryophyta</taxon>
        <taxon>Tracheophyta</taxon>
        <taxon>Spermatophyta</taxon>
        <taxon>Magnoliopsida</taxon>
        <taxon>eudicotyledons</taxon>
        <taxon>Gunneridae</taxon>
        <taxon>Pentapetalae</taxon>
        <taxon>asterids</taxon>
        <taxon>Ericales</taxon>
        <taxon>Ericaceae</taxon>
        <taxon>Ericoideae</taxon>
        <taxon>Rhodoreae</taxon>
        <taxon>Rhododendron</taxon>
    </lineage>
</organism>
<name>A0ACC0LZU5_RHOML</name>
<accession>A0ACC0LZU5</accession>
<reference evidence="1" key="1">
    <citation type="submission" date="2022-02" db="EMBL/GenBank/DDBJ databases">
        <title>Plant Genome Project.</title>
        <authorList>
            <person name="Zhang R.-G."/>
        </authorList>
    </citation>
    <scope>NUCLEOTIDE SEQUENCE</scope>
    <source>
        <strain evidence="1">AT1</strain>
    </source>
</reference>
<proteinExistence type="predicted"/>
<dbReference type="EMBL" id="CM046397">
    <property type="protein sequence ID" value="KAI8533811.1"/>
    <property type="molecule type" value="Genomic_DNA"/>
</dbReference>